<accession>A0A009HNC5</accession>
<sequence>MLDSNTLEQLFFIENKFDQLTRFIQQSETCPTDFAKLRHEMDEDEFFDRMAFLVDCAVFFYEMIFHLGVDGFEPYYLHNLRGEPDHLEIAKGMLFYMFDAVVETKFSYLMKLRFEEYYEEREDSRN</sequence>
<comment type="caution">
    <text evidence="1">The sequence shown here is derived from an EMBL/GenBank/DDBJ whole genome shotgun (WGS) entry which is preliminary data.</text>
</comment>
<name>A0A009HNC5_ACIB9</name>
<reference evidence="1 2" key="1">
    <citation type="submission" date="2014-02" db="EMBL/GenBank/DDBJ databases">
        <title>Comparative genomics and transcriptomics to identify genetic mechanisms underlying the emergence of carbapenem resistant Acinetobacter baumannii (CRAb).</title>
        <authorList>
            <person name="Harris A.D."/>
            <person name="Johnson K.J."/>
            <person name="George J."/>
            <person name="Shefchek K."/>
            <person name="Daugherty S.C."/>
            <person name="Parankush S."/>
            <person name="Sadzewicz L."/>
            <person name="Tallon L."/>
            <person name="Sengamalay N."/>
            <person name="Hazen T.H."/>
            <person name="Rasko D.A."/>
        </authorList>
    </citation>
    <scope>NUCLEOTIDE SEQUENCE [LARGE SCALE GENOMIC DNA]</scope>
    <source>
        <strain evidence="1 2">1295743</strain>
    </source>
</reference>
<dbReference type="AlphaFoldDB" id="A0A009HNC5"/>
<dbReference type="Proteomes" id="UP000020595">
    <property type="component" value="Unassembled WGS sequence"/>
</dbReference>
<protein>
    <submittedName>
        <fullName evidence="1">Uncharacterized protein</fullName>
    </submittedName>
</protein>
<evidence type="ECO:0000313" key="1">
    <source>
        <dbReference type="EMBL" id="EXB05647.1"/>
    </source>
</evidence>
<gene>
    <name evidence="1" type="ORF">J512_2085</name>
</gene>
<dbReference type="RefSeq" id="WP_000887398.1">
    <property type="nucleotide sequence ID" value="NZ_JEWH01000023.1"/>
</dbReference>
<organism evidence="1 2">
    <name type="scientific">Acinetobacter baumannii (strain 1295743)</name>
    <dbReference type="NCBI Taxonomy" id="1310613"/>
    <lineage>
        <taxon>Bacteria</taxon>
        <taxon>Pseudomonadati</taxon>
        <taxon>Pseudomonadota</taxon>
        <taxon>Gammaproteobacteria</taxon>
        <taxon>Moraxellales</taxon>
        <taxon>Moraxellaceae</taxon>
        <taxon>Acinetobacter</taxon>
        <taxon>Acinetobacter calcoaceticus/baumannii complex</taxon>
    </lineage>
</organism>
<evidence type="ECO:0000313" key="2">
    <source>
        <dbReference type="Proteomes" id="UP000020595"/>
    </source>
</evidence>
<dbReference type="EMBL" id="JEWH01000023">
    <property type="protein sequence ID" value="EXB05647.1"/>
    <property type="molecule type" value="Genomic_DNA"/>
</dbReference>
<proteinExistence type="predicted"/>